<keyword evidence="6" id="KW-1133">Transmembrane helix</keyword>
<dbReference type="KEGG" id="lbt:AYR52_00905"/>
<sequence length="325" mass="36029">MIGTQTPKISIVLPVYNEEAGILATIAALEQFISNQDEAYEMIFVDDGSVDASAQLIKQARLNDDAIRLVQFSRNFGHQLAITAGIRYATGDAVVVMDADLQDPPEVIPAMIKCWRAGNQVVYGQRLGRDGETWFKKLTAKLFYRVLKRATPLDIPLDTGDFRLMDRRVVTVLAKLDEPGPFVRGLVSWVGFKQTAVTYERHERIAGQSKYPLNKMFGLAIDGLTSFSGLPLQFSVWAGAGLFLLSVVAFIHIVVSGTAGESDLLLATLLLTTSLILLSIGLVSTYLYRIFVSSRKRPLYVVAETTGFRQVQHYPNYTESSQKWG</sequence>
<dbReference type="PANTHER" id="PTHR48090">
    <property type="entry name" value="UNDECAPRENYL-PHOSPHATE 4-DEOXY-4-FORMAMIDO-L-ARABINOSE TRANSFERASE-RELATED"/>
    <property type="match status" value="1"/>
</dbReference>
<evidence type="ECO:0000256" key="7">
    <source>
        <dbReference type="ARBA" id="ARBA00023136"/>
    </source>
</evidence>
<accession>A0A192GZ65</accession>
<comment type="subcellular location">
    <subcellularLocation>
        <location evidence="1">Cell membrane</location>
        <topology evidence="1">Multi-pass membrane protein</topology>
    </subcellularLocation>
</comment>
<keyword evidence="7" id="KW-0472">Membrane</keyword>
<dbReference type="GO" id="GO:0016757">
    <property type="term" value="F:glycosyltransferase activity"/>
    <property type="evidence" value="ECO:0007669"/>
    <property type="project" value="UniProtKB-KW"/>
</dbReference>
<dbReference type="AlphaFoldDB" id="A0A192GZ65"/>
<name>A0A192GZ65_9LACO</name>
<dbReference type="PANTHER" id="PTHR48090:SF1">
    <property type="entry name" value="PROPHAGE BACTOPRENOL GLUCOSYL TRANSFERASE HOMOLOG"/>
    <property type="match status" value="1"/>
</dbReference>
<dbReference type="FunFam" id="3.90.550.10:FF:000079">
    <property type="entry name" value="Probable glycosyl transferase"/>
    <property type="match status" value="1"/>
</dbReference>
<dbReference type="SUPFAM" id="SSF53448">
    <property type="entry name" value="Nucleotide-diphospho-sugar transferases"/>
    <property type="match status" value="1"/>
</dbReference>
<dbReference type="Proteomes" id="UP000078582">
    <property type="component" value="Chromosome"/>
</dbReference>
<keyword evidence="10" id="KW-1185">Reference proteome</keyword>
<protein>
    <submittedName>
        <fullName evidence="9">Glycosyltransferase</fullName>
    </submittedName>
</protein>
<dbReference type="InterPro" id="IPR029044">
    <property type="entry name" value="Nucleotide-diphossugar_trans"/>
</dbReference>
<dbReference type="GeneID" id="42980732"/>
<comment type="similarity">
    <text evidence="8">Belongs to the glycosyltransferase 2 family. GtrB subfamily.</text>
</comment>
<dbReference type="OrthoDB" id="9807778at2"/>
<reference evidence="9 10" key="1">
    <citation type="submission" date="2016-03" db="EMBL/GenBank/DDBJ databases">
        <title>Pediococcus and Lactobacillus from brewery environment - whole genome sequencing and assembly.</title>
        <authorList>
            <person name="Behr J."/>
            <person name="Geissler A.J."/>
            <person name="Vogel R.F."/>
        </authorList>
    </citation>
    <scope>NUCLEOTIDE SEQUENCE [LARGE SCALE GENOMIC DNA]</scope>
    <source>
        <strain evidence="9 10">TMW 1.1989</strain>
    </source>
</reference>
<dbReference type="Gene3D" id="3.90.550.10">
    <property type="entry name" value="Spore Coat Polysaccharide Biosynthesis Protein SpsA, Chain A"/>
    <property type="match status" value="1"/>
</dbReference>
<evidence type="ECO:0000256" key="1">
    <source>
        <dbReference type="ARBA" id="ARBA00004651"/>
    </source>
</evidence>
<dbReference type="EMBL" id="CP014873">
    <property type="protein sequence ID" value="ANK61380.1"/>
    <property type="molecule type" value="Genomic_DNA"/>
</dbReference>
<evidence type="ECO:0000313" key="10">
    <source>
        <dbReference type="Proteomes" id="UP000078582"/>
    </source>
</evidence>
<dbReference type="GO" id="GO:0005886">
    <property type="term" value="C:plasma membrane"/>
    <property type="evidence" value="ECO:0007669"/>
    <property type="project" value="UniProtKB-SubCell"/>
</dbReference>
<evidence type="ECO:0000256" key="2">
    <source>
        <dbReference type="ARBA" id="ARBA00022475"/>
    </source>
</evidence>
<proteinExistence type="inferred from homology"/>
<keyword evidence="3" id="KW-0328">Glycosyltransferase</keyword>
<evidence type="ECO:0000313" key="9">
    <source>
        <dbReference type="EMBL" id="ANK61380.1"/>
    </source>
</evidence>
<dbReference type="STRING" id="375175.AYR53_00585"/>
<keyword evidence="2" id="KW-1003">Cell membrane</keyword>
<keyword evidence="5" id="KW-0812">Transmembrane</keyword>
<gene>
    <name evidence="9" type="ORF">AYR53_00585</name>
</gene>
<dbReference type="InterPro" id="IPR001173">
    <property type="entry name" value="Glyco_trans_2-like"/>
</dbReference>
<organism evidence="9 10">
    <name type="scientific">Loigolactobacillus backii</name>
    <dbReference type="NCBI Taxonomy" id="375175"/>
    <lineage>
        <taxon>Bacteria</taxon>
        <taxon>Bacillati</taxon>
        <taxon>Bacillota</taxon>
        <taxon>Bacilli</taxon>
        <taxon>Lactobacillales</taxon>
        <taxon>Lactobacillaceae</taxon>
        <taxon>Loigolactobacillus</taxon>
    </lineage>
</organism>
<evidence type="ECO:0000256" key="3">
    <source>
        <dbReference type="ARBA" id="ARBA00022676"/>
    </source>
</evidence>
<evidence type="ECO:0000256" key="8">
    <source>
        <dbReference type="ARBA" id="ARBA00038152"/>
    </source>
</evidence>
<keyword evidence="4 9" id="KW-0808">Transferase</keyword>
<evidence type="ECO:0000256" key="6">
    <source>
        <dbReference type="ARBA" id="ARBA00022989"/>
    </source>
</evidence>
<dbReference type="RefSeq" id="WP_068222579.1">
    <property type="nucleotide sequence ID" value="NZ_CP014623.1"/>
</dbReference>
<evidence type="ECO:0000256" key="5">
    <source>
        <dbReference type="ARBA" id="ARBA00022692"/>
    </source>
</evidence>
<dbReference type="InterPro" id="IPR050256">
    <property type="entry name" value="Glycosyltransferase_2"/>
</dbReference>
<dbReference type="Pfam" id="PF00535">
    <property type="entry name" value="Glycos_transf_2"/>
    <property type="match status" value="1"/>
</dbReference>
<evidence type="ECO:0000256" key="4">
    <source>
        <dbReference type="ARBA" id="ARBA00022679"/>
    </source>
</evidence>
<dbReference type="CDD" id="cd04187">
    <property type="entry name" value="DPM1_like_bac"/>
    <property type="match status" value="1"/>
</dbReference>